<evidence type="ECO:0000256" key="2">
    <source>
        <dbReference type="ARBA" id="ARBA00004186"/>
    </source>
</evidence>
<evidence type="ECO:0000256" key="1">
    <source>
        <dbReference type="ARBA" id="ARBA00004123"/>
    </source>
</evidence>
<feature type="compositionally biased region" description="Polar residues" evidence="7">
    <location>
        <begin position="162"/>
        <end position="172"/>
    </location>
</feature>
<dbReference type="STRING" id="56408.A0A1E5R7Y6"/>
<feature type="compositionally biased region" description="Polar residues" evidence="7">
    <location>
        <begin position="321"/>
        <end position="337"/>
    </location>
</feature>
<feature type="compositionally biased region" description="Basic and acidic residues" evidence="7">
    <location>
        <begin position="351"/>
        <end position="365"/>
    </location>
</feature>
<evidence type="ECO:0000259" key="8">
    <source>
        <dbReference type="Pfam" id="PF03941"/>
    </source>
</evidence>
<keyword evidence="10" id="KW-1185">Reference proteome</keyword>
<evidence type="ECO:0000313" key="9">
    <source>
        <dbReference type="EMBL" id="OEJ82981.1"/>
    </source>
</evidence>
<feature type="compositionally biased region" description="Basic and acidic residues" evidence="7">
    <location>
        <begin position="601"/>
        <end position="625"/>
    </location>
</feature>
<feature type="compositionally biased region" description="Basic and acidic residues" evidence="7">
    <location>
        <begin position="173"/>
        <end position="183"/>
    </location>
</feature>
<comment type="subcellular location">
    <subcellularLocation>
        <location evidence="2">Cytoplasm</location>
        <location evidence="2">Cytoskeleton</location>
        <location evidence="2">Spindle</location>
    </subcellularLocation>
    <subcellularLocation>
        <location evidence="1">Nucleus</location>
    </subcellularLocation>
</comment>
<dbReference type="EMBL" id="LPNM01000009">
    <property type="protein sequence ID" value="OEJ82981.1"/>
    <property type="molecule type" value="Genomic_DNA"/>
</dbReference>
<evidence type="ECO:0000256" key="5">
    <source>
        <dbReference type="ARBA" id="ARBA00023212"/>
    </source>
</evidence>
<feature type="compositionally biased region" description="Polar residues" evidence="7">
    <location>
        <begin position="436"/>
        <end position="465"/>
    </location>
</feature>
<evidence type="ECO:0000256" key="4">
    <source>
        <dbReference type="ARBA" id="ARBA00022490"/>
    </source>
</evidence>
<dbReference type="InParanoid" id="A0A1E5R7Y6"/>
<feature type="region of interest" description="Disordered" evidence="7">
    <location>
        <begin position="595"/>
        <end position="625"/>
    </location>
</feature>
<feature type="region of interest" description="Disordered" evidence="7">
    <location>
        <begin position="321"/>
        <end position="389"/>
    </location>
</feature>
<evidence type="ECO:0000256" key="3">
    <source>
        <dbReference type="ARBA" id="ARBA00010042"/>
    </source>
</evidence>
<feature type="compositionally biased region" description="Polar residues" evidence="7">
    <location>
        <begin position="488"/>
        <end position="498"/>
    </location>
</feature>
<name>A0A1E5R7Y6_9ASCO</name>
<evidence type="ECO:0000256" key="7">
    <source>
        <dbReference type="SAM" id="MobiDB-lite"/>
    </source>
</evidence>
<reference evidence="10" key="1">
    <citation type="journal article" date="2016" name="Genome Announc.">
        <title>Genome sequences of three species of Hanseniaspora isolated from spontaneous wine fermentations.</title>
        <authorList>
            <person name="Sternes P.R."/>
            <person name="Lee D."/>
            <person name="Kutyna D.R."/>
            <person name="Borneman A.R."/>
        </authorList>
    </citation>
    <scope>NUCLEOTIDE SEQUENCE [LARGE SCALE GENOMIC DNA]</scope>
    <source>
        <strain evidence="10">AWRI3579</strain>
    </source>
</reference>
<feature type="region of interest" description="Disordered" evidence="7">
    <location>
        <begin position="162"/>
        <end position="224"/>
    </location>
</feature>
<organism evidence="9 10">
    <name type="scientific">Hanseniaspora osmophila</name>
    <dbReference type="NCBI Taxonomy" id="56408"/>
    <lineage>
        <taxon>Eukaryota</taxon>
        <taxon>Fungi</taxon>
        <taxon>Dikarya</taxon>
        <taxon>Ascomycota</taxon>
        <taxon>Saccharomycotina</taxon>
        <taxon>Saccharomycetes</taxon>
        <taxon>Saccharomycodales</taxon>
        <taxon>Saccharomycodaceae</taxon>
        <taxon>Hanseniaspora</taxon>
    </lineage>
</organism>
<feature type="compositionally biased region" description="Polar residues" evidence="7">
    <location>
        <begin position="370"/>
        <end position="388"/>
    </location>
</feature>
<evidence type="ECO:0000313" key="10">
    <source>
        <dbReference type="Proteomes" id="UP000095728"/>
    </source>
</evidence>
<dbReference type="AlphaFoldDB" id="A0A1E5R7Y6"/>
<feature type="compositionally biased region" description="Basic and acidic residues" evidence="7">
    <location>
        <begin position="195"/>
        <end position="212"/>
    </location>
</feature>
<comment type="caution">
    <text evidence="9">The sequence shown here is derived from an EMBL/GenBank/DDBJ whole genome shotgun (WGS) entry which is preliminary data.</text>
</comment>
<sequence length="764" mass="85217">MDWALRVAKKRKESAAGGSRSIVESLTQLSQKKLTAVATLDEKYQSIDSWIDGKVEKINDFKKQKASAYSKTHGKTNHPDKEPVLKLLHDLPQSKVSFEPKPNPMLEAPSLRAPPQSFDLTLSNASRSYISPNTSRVSNSVAPTQSTHLVSLQNQLLPEKSAMSTQQLGTPTSEHEISEDIKRNVPNIKSSVGVVEKDSVENKNDDNGETKNKSPHSANTTLERKPLLSNRIKRRTNLFVPIPDNSAIMAQAATSFKADRLSIALQNSALGPVPSNANLSNLNEHEVEPIVEEKSLLVKHSQTTSPVPESNYRTLKISSSLKTRGSLVSSTKASVGSSFHEKRQQPQPNPNDEKTNVRSTTHEEAIPENVAQTNAQKSSIETQHSQKLPVSKTKTLDVFERLSQIPQKYFERSPNKRDLKRRAKNEKVNKTPAKRFQSSDQALALQRAQSRLGASTSGTPSSRVPITQKAQTAVKTKKTADFERSSLAPATSDRSLLTPSKPANGKPKTMSPIFQKKLVRQELSGLTPKSLATKTAETAQSKHNTATKPVVNNSTADKLTRFQLRTSSTTNASLGFNDRDDFKQKINKRLSNVVKTQQLQNEKRRLDHEKRKSQLEEETMKRRSKLFRDSMTKSSNLHSVSHQQQPYQQRLSMHAQSNSVLHDVNLKDYRLKAGKNYDAENFLSEDADDLENTTLPDIDSDSDVDERSNILKTWAHEPFLTEQLQRQSSIDPLNVFGRIPPLHTNEIFDTSRLSKFKSGSATGR</sequence>
<gene>
    <name evidence="9" type="ORF">AWRI3579_g3258</name>
</gene>
<keyword evidence="5" id="KW-0206">Cytoskeleton</keyword>
<keyword evidence="4" id="KW-0963">Cytoplasm</keyword>
<accession>A0A1E5R7Y6</accession>
<dbReference type="Proteomes" id="UP000095728">
    <property type="component" value="Unassembled WGS sequence"/>
</dbReference>
<feature type="region of interest" description="Disordered" evidence="7">
    <location>
        <begin position="409"/>
        <end position="513"/>
    </location>
</feature>
<dbReference type="GO" id="GO:0005819">
    <property type="term" value="C:spindle"/>
    <property type="evidence" value="ECO:0007669"/>
    <property type="project" value="UniProtKB-SubCell"/>
</dbReference>
<dbReference type="GO" id="GO:0005634">
    <property type="term" value="C:nucleus"/>
    <property type="evidence" value="ECO:0007669"/>
    <property type="project" value="UniProtKB-SubCell"/>
</dbReference>
<dbReference type="OrthoDB" id="6123at2759"/>
<feature type="domain" description="Inner centromere protein ARK-binding" evidence="8">
    <location>
        <begin position="697"/>
        <end position="748"/>
    </location>
</feature>
<dbReference type="Pfam" id="PF03941">
    <property type="entry name" value="INCENP_ARK-bind"/>
    <property type="match status" value="1"/>
</dbReference>
<comment type="similarity">
    <text evidence="3">Belongs to the INCENP family.</text>
</comment>
<protein>
    <submittedName>
        <fullName evidence="9">Inner centromere protein-related protein SLI15</fullName>
    </submittedName>
</protein>
<dbReference type="FunCoup" id="A0A1E5R7Y6">
    <property type="interactions" value="34"/>
</dbReference>
<dbReference type="InterPro" id="IPR005635">
    <property type="entry name" value="Inner_centromere_prot_ARK-bd"/>
</dbReference>
<keyword evidence="6" id="KW-0539">Nucleus</keyword>
<evidence type="ECO:0000256" key="6">
    <source>
        <dbReference type="ARBA" id="ARBA00023242"/>
    </source>
</evidence>
<proteinExistence type="inferred from homology"/>